<dbReference type="EMBL" id="JXJN01010187">
    <property type="status" value="NOT_ANNOTATED_CDS"/>
    <property type="molecule type" value="Genomic_DNA"/>
</dbReference>
<proteinExistence type="predicted"/>
<dbReference type="EnsemblMetazoa" id="GPPI022699-RA">
    <property type="protein sequence ID" value="GPPI022699-PA"/>
    <property type="gene ID" value="GPPI022699"/>
</dbReference>
<sequence length="157" mass="18270">EKIYIVYICVALLPTKSANYLSYVHLLIYHLLLQLLSVNNKMDGRHHDSEKEEFRRATMQAIGKQNNERSLMNFVRAIFGVSNELVMDKPNHEEIFSALSEAKRLETLKGKEVKPEKTDKSEPELDKGKKMLTKGALRRQRVRDNLAKRKQKFSQLN</sequence>
<name>A0A1B0B912_9MUSC</name>
<evidence type="ECO:0000313" key="2">
    <source>
        <dbReference type="EnsemblMetazoa" id="GPPI022699-PA"/>
    </source>
</evidence>
<dbReference type="Proteomes" id="UP000092460">
    <property type="component" value="Unassembled WGS sequence"/>
</dbReference>
<reference evidence="3" key="1">
    <citation type="submission" date="2015-01" db="EMBL/GenBank/DDBJ databases">
        <authorList>
            <person name="Aksoy S."/>
            <person name="Warren W."/>
            <person name="Wilson R.K."/>
        </authorList>
    </citation>
    <scope>NUCLEOTIDE SEQUENCE [LARGE SCALE GENOMIC DNA]</scope>
    <source>
        <strain evidence="3">IAEA</strain>
    </source>
</reference>
<feature type="compositionally biased region" description="Basic residues" evidence="1">
    <location>
        <begin position="130"/>
        <end position="141"/>
    </location>
</feature>
<dbReference type="VEuPathDB" id="VectorBase:GPPI022699"/>
<reference evidence="2" key="2">
    <citation type="submission" date="2020-05" db="UniProtKB">
        <authorList>
            <consortium name="EnsemblMetazoa"/>
        </authorList>
    </citation>
    <scope>IDENTIFICATION</scope>
    <source>
        <strain evidence="2">IAEA</strain>
    </source>
</reference>
<feature type="compositionally biased region" description="Basic and acidic residues" evidence="1">
    <location>
        <begin position="109"/>
        <end position="129"/>
    </location>
</feature>
<protein>
    <submittedName>
        <fullName evidence="2">Uncharacterized protein</fullName>
    </submittedName>
</protein>
<organism evidence="2 3">
    <name type="scientific">Glossina palpalis gambiensis</name>
    <dbReference type="NCBI Taxonomy" id="67801"/>
    <lineage>
        <taxon>Eukaryota</taxon>
        <taxon>Metazoa</taxon>
        <taxon>Ecdysozoa</taxon>
        <taxon>Arthropoda</taxon>
        <taxon>Hexapoda</taxon>
        <taxon>Insecta</taxon>
        <taxon>Pterygota</taxon>
        <taxon>Neoptera</taxon>
        <taxon>Endopterygota</taxon>
        <taxon>Diptera</taxon>
        <taxon>Brachycera</taxon>
        <taxon>Muscomorpha</taxon>
        <taxon>Hippoboscoidea</taxon>
        <taxon>Glossinidae</taxon>
        <taxon>Glossina</taxon>
    </lineage>
</organism>
<keyword evidence="3" id="KW-1185">Reference proteome</keyword>
<feature type="region of interest" description="Disordered" evidence="1">
    <location>
        <begin position="109"/>
        <end position="157"/>
    </location>
</feature>
<dbReference type="AlphaFoldDB" id="A0A1B0B912"/>
<accession>A0A1B0B912</accession>
<evidence type="ECO:0000256" key="1">
    <source>
        <dbReference type="SAM" id="MobiDB-lite"/>
    </source>
</evidence>
<evidence type="ECO:0000313" key="3">
    <source>
        <dbReference type="Proteomes" id="UP000092460"/>
    </source>
</evidence>
<feature type="compositionally biased region" description="Basic residues" evidence="1">
    <location>
        <begin position="148"/>
        <end position="157"/>
    </location>
</feature>